<dbReference type="Proteomes" id="UP000181976">
    <property type="component" value="Unassembled WGS sequence"/>
</dbReference>
<keyword evidence="1" id="KW-0472">Membrane</keyword>
<dbReference type="Pfam" id="PF04474">
    <property type="entry name" value="DUF554"/>
    <property type="match status" value="1"/>
</dbReference>
<reference evidence="2 3" key="1">
    <citation type="submission" date="2016-10" db="EMBL/GenBank/DDBJ databases">
        <authorList>
            <person name="de Groot N.N."/>
        </authorList>
    </citation>
    <scope>NUCLEOTIDE SEQUENCE [LARGE SCALE GENOMIC DNA]</scope>
    <source>
        <strain evidence="2 3">DSM 19012</strain>
    </source>
</reference>
<protein>
    <recommendedName>
        <fullName evidence="4">Membrane protein YdfK</fullName>
    </recommendedName>
</protein>
<feature type="transmembrane region" description="Helical" evidence="1">
    <location>
        <begin position="29"/>
        <end position="48"/>
    </location>
</feature>
<dbReference type="OrthoDB" id="9797976at2"/>
<keyword evidence="1" id="KW-0812">Transmembrane</keyword>
<name>A0A1I2BQK2_9BACT</name>
<evidence type="ECO:0000256" key="1">
    <source>
        <dbReference type="SAM" id="Phobius"/>
    </source>
</evidence>
<proteinExistence type="predicted"/>
<dbReference type="eggNOG" id="COG1811">
    <property type="taxonomic scope" value="Bacteria"/>
</dbReference>
<feature type="transmembrane region" description="Helical" evidence="1">
    <location>
        <begin position="6"/>
        <end position="22"/>
    </location>
</feature>
<dbReference type="AlphaFoldDB" id="A0A1I2BQK2"/>
<feature type="transmembrane region" description="Helical" evidence="1">
    <location>
        <begin position="96"/>
        <end position="118"/>
    </location>
</feature>
<dbReference type="RefSeq" id="WP_010527793.1">
    <property type="nucleotide sequence ID" value="NZ_AFSL01000063.1"/>
</dbReference>
<gene>
    <name evidence="2" type="ORF">SAMN05444380_1149</name>
</gene>
<dbReference type="PANTHER" id="PTHR36111:SF2">
    <property type="entry name" value="INNER MEMBRANE PROTEIN"/>
    <property type="match status" value="1"/>
</dbReference>
<accession>A0A1I2BQK2</accession>
<dbReference type="STRING" id="385682.SAMN05444380_1149"/>
<dbReference type="InParanoid" id="A0A1I2BQK2"/>
<dbReference type="PANTHER" id="PTHR36111">
    <property type="entry name" value="INNER MEMBRANE PROTEIN-RELATED"/>
    <property type="match status" value="1"/>
</dbReference>
<sequence length="234" mass="25290">MTGTLINVATVMVGSVVGLIFRHRLSQRVVSTVFQGIGLFTLTLGISMFLNSQWILTVILALLFGSITGSVLKLEEKTDILGGSIKEKLHFQDERFTEGLVTAFLMFCMGSLTILGAIEEGIGKGPELLITKSVLDGFSAMALSTAMGAGVLFSAIPLLIYQGSITVIAMWVGQFFPQAIIDELSATGGILLVGLGLNILNVTKIKVTELLPALLFVILFSWMKFKGYFPFEFL</sequence>
<evidence type="ECO:0000313" key="3">
    <source>
        <dbReference type="Proteomes" id="UP000181976"/>
    </source>
</evidence>
<feature type="transmembrane region" description="Helical" evidence="1">
    <location>
        <begin position="138"/>
        <end position="161"/>
    </location>
</feature>
<dbReference type="InterPro" id="IPR007563">
    <property type="entry name" value="DUF554"/>
</dbReference>
<evidence type="ECO:0008006" key="4">
    <source>
        <dbReference type="Google" id="ProtNLM"/>
    </source>
</evidence>
<keyword evidence="1" id="KW-1133">Transmembrane helix</keyword>
<organism evidence="2 3">
    <name type="scientific">Thermophagus xiamenensis</name>
    <dbReference type="NCBI Taxonomy" id="385682"/>
    <lineage>
        <taxon>Bacteria</taxon>
        <taxon>Pseudomonadati</taxon>
        <taxon>Bacteroidota</taxon>
        <taxon>Bacteroidia</taxon>
        <taxon>Marinilabiliales</taxon>
        <taxon>Marinilabiliaceae</taxon>
        <taxon>Thermophagus</taxon>
    </lineage>
</organism>
<feature type="transmembrane region" description="Helical" evidence="1">
    <location>
        <begin position="54"/>
        <end position="75"/>
    </location>
</feature>
<dbReference type="EMBL" id="FONA01000014">
    <property type="protein sequence ID" value="SFE58385.1"/>
    <property type="molecule type" value="Genomic_DNA"/>
</dbReference>
<evidence type="ECO:0000313" key="2">
    <source>
        <dbReference type="EMBL" id="SFE58385.1"/>
    </source>
</evidence>
<keyword evidence="3" id="KW-1185">Reference proteome</keyword>
<dbReference type="FunCoup" id="A0A1I2BQK2">
    <property type="interactions" value="70"/>
</dbReference>